<dbReference type="AlphaFoldDB" id="T1FX66"/>
<keyword evidence="7" id="KW-0238">DNA-binding</keyword>
<dbReference type="KEGG" id="hro:HELRODRAFT_62884"/>
<dbReference type="OMA" id="HKTEREY"/>
<keyword evidence="8" id="KW-0804">Transcription</keyword>
<dbReference type="PANTHER" id="PTHR46105:SF5">
    <property type="entry name" value="ZINC FINGER AND BTB DOMAIN-CONTAINING PROTEIN 44 ISOFORM X1"/>
    <property type="match status" value="1"/>
</dbReference>
<dbReference type="GO" id="GO:0043035">
    <property type="term" value="F:chromatin insulator sequence binding"/>
    <property type="evidence" value="ECO:0000318"/>
    <property type="project" value="GO_Central"/>
</dbReference>
<organism evidence="13 14">
    <name type="scientific">Helobdella robusta</name>
    <name type="common">Californian leech</name>
    <dbReference type="NCBI Taxonomy" id="6412"/>
    <lineage>
        <taxon>Eukaryota</taxon>
        <taxon>Metazoa</taxon>
        <taxon>Spiralia</taxon>
        <taxon>Lophotrochozoa</taxon>
        <taxon>Annelida</taxon>
        <taxon>Clitellata</taxon>
        <taxon>Hirudinea</taxon>
        <taxon>Rhynchobdellida</taxon>
        <taxon>Glossiphoniidae</taxon>
        <taxon>Helobdella</taxon>
    </lineage>
</organism>
<evidence type="ECO:0000256" key="2">
    <source>
        <dbReference type="ARBA" id="ARBA00022723"/>
    </source>
</evidence>
<keyword evidence="4 10" id="KW-0863">Zinc-finger</keyword>
<accession>T1FX66</accession>
<proteinExistence type="predicted"/>
<dbReference type="CTD" id="20213414"/>
<dbReference type="PROSITE" id="PS00028">
    <property type="entry name" value="ZINC_FINGER_C2H2_1"/>
    <property type="match status" value="1"/>
</dbReference>
<reference evidence="14" key="1">
    <citation type="submission" date="2012-12" db="EMBL/GenBank/DDBJ databases">
        <authorList>
            <person name="Hellsten U."/>
            <person name="Grimwood J."/>
            <person name="Chapman J.A."/>
            <person name="Shapiro H."/>
            <person name="Aerts A."/>
            <person name="Otillar R.P."/>
            <person name="Terry A.Y."/>
            <person name="Boore J.L."/>
            <person name="Simakov O."/>
            <person name="Marletaz F."/>
            <person name="Cho S.-J."/>
            <person name="Edsinger-Gonzales E."/>
            <person name="Havlak P."/>
            <person name="Kuo D.-H."/>
            <person name="Larsson T."/>
            <person name="Lv J."/>
            <person name="Arendt D."/>
            <person name="Savage R."/>
            <person name="Osoegawa K."/>
            <person name="de Jong P."/>
            <person name="Lindberg D.R."/>
            <person name="Seaver E.C."/>
            <person name="Weisblat D.A."/>
            <person name="Putnam N.H."/>
            <person name="Grigoriev I.V."/>
            <person name="Rokhsar D.S."/>
        </authorList>
    </citation>
    <scope>NUCLEOTIDE SEQUENCE</scope>
</reference>
<dbReference type="SMART" id="SM00355">
    <property type="entry name" value="ZnF_C2H2"/>
    <property type="match status" value="5"/>
</dbReference>
<evidence type="ECO:0000256" key="5">
    <source>
        <dbReference type="ARBA" id="ARBA00022833"/>
    </source>
</evidence>
<dbReference type="InterPro" id="IPR013087">
    <property type="entry name" value="Znf_C2H2_type"/>
</dbReference>
<dbReference type="InterPro" id="IPR050457">
    <property type="entry name" value="ZnFinger_BTB_dom_contain"/>
</dbReference>
<keyword evidence="14" id="KW-1185">Reference proteome</keyword>
<feature type="domain" description="C2H2-type" evidence="11">
    <location>
        <begin position="89"/>
        <end position="112"/>
    </location>
</feature>
<dbReference type="RefSeq" id="XP_009009379.1">
    <property type="nucleotide sequence ID" value="XM_009011131.1"/>
</dbReference>
<evidence type="ECO:0000313" key="12">
    <source>
        <dbReference type="EMBL" id="ESO12659.1"/>
    </source>
</evidence>
<dbReference type="PANTHER" id="PTHR46105">
    <property type="entry name" value="AGAP004733-PA"/>
    <property type="match status" value="1"/>
</dbReference>
<keyword evidence="9" id="KW-0539">Nucleus</keyword>
<evidence type="ECO:0000256" key="1">
    <source>
        <dbReference type="ARBA" id="ARBA00004123"/>
    </source>
</evidence>
<dbReference type="SUPFAM" id="SSF57667">
    <property type="entry name" value="beta-beta-alpha zinc fingers"/>
    <property type="match status" value="2"/>
</dbReference>
<dbReference type="EMBL" id="KB095811">
    <property type="protein sequence ID" value="ESO12659.1"/>
    <property type="molecule type" value="Genomic_DNA"/>
</dbReference>
<keyword evidence="6" id="KW-0805">Transcription regulation</keyword>
<dbReference type="EMBL" id="AMQM01000213">
    <property type="status" value="NOT_ANNOTATED_CDS"/>
    <property type="molecule type" value="Genomic_DNA"/>
</dbReference>
<evidence type="ECO:0000313" key="14">
    <source>
        <dbReference type="Proteomes" id="UP000015101"/>
    </source>
</evidence>
<name>T1FX66_HELRO</name>
<evidence type="ECO:0000256" key="9">
    <source>
        <dbReference type="ARBA" id="ARBA00023242"/>
    </source>
</evidence>
<dbReference type="Pfam" id="PF13909">
    <property type="entry name" value="zf-H2C2_5"/>
    <property type="match status" value="1"/>
</dbReference>
<dbReference type="InterPro" id="IPR036236">
    <property type="entry name" value="Znf_C2H2_sf"/>
</dbReference>
<keyword evidence="3" id="KW-0677">Repeat</keyword>
<reference evidence="12 14" key="2">
    <citation type="journal article" date="2013" name="Nature">
        <title>Insights into bilaterian evolution from three spiralian genomes.</title>
        <authorList>
            <person name="Simakov O."/>
            <person name="Marletaz F."/>
            <person name="Cho S.J."/>
            <person name="Edsinger-Gonzales E."/>
            <person name="Havlak P."/>
            <person name="Hellsten U."/>
            <person name="Kuo D.H."/>
            <person name="Larsson T."/>
            <person name="Lv J."/>
            <person name="Arendt D."/>
            <person name="Savage R."/>
            <person name="Osoegawa K."/>
            <person name="de Jong P."/>
            <person name="Grimwood J."/>
            <person name="Chapman J.A."/>
            <person name="Shapiro H."/>
            <person name="Aerts A."/>
            <person name="Otillar R.P."/>
            <person name="Terry A.Y."/>
            <person name="Boore J.L."/>
            <person name="Grigoriev I.V."/>
            <person name="Lindberg D.R."/>
            <person name="Seaver E.C."/>
            <person name="Weisblat D.A."/>
            <person name="Putnam N.H."/>
            <person name="Rokhsar D.S."/>
        </authorList>
    </citation>
    <scope>NUCLEOTIDE SEQUENCE</scope>
</reference>
<dbReference type="FunFam" id="3.30.160.60:FF:000446">
    <property type="entry name" value="Zinc finger protein"/>
    <property type="match status" value="1"/>
</dbReference>
<dbReference type="GO" id="GO:0005634">
    <property type="term" value="C:nucleus"/>
    <property type="evidence" value="ECO:0007669"/>
    <property type="project" value="UniProtKB-SubCell"/>
</dbReference>
<sequence length="149" mass="17296">MHRKCDRQLECCGLFFSNKAALREHVMVFHNSGYSCKHCDRNFCRKALLKRHLAVHSGKKDFACHLCDYASSHKSNLDRHKKVHGKKCFQCPQCKYATDRKNNLKRHLGTMHKDCGKVLQCCNSNFTSKAALRDHIFAVHKTGYRCQHC</sequence>
<dbReference type="OrthoDB" id="3561125at2759"/>
<dbReference type="STRING" id="6412.T1FX66"/>
<dbReference type="PROSITE" id="PS50157">
    <property type="entry name" value="ZINC_FINGER_C2H2_2"/>
    <property type="match status" value="3"/>
</dbReference>
<evidence type="ECO:0000256" key="10">
    <source>
        <dbReference type="PROSITE-ProRule" id="PRU00042"/>
    </source>
</evidence>
<gene>
    <name evidence="13" type="primary">20213414</name>
    <name evidence="12" type="ORF">HELRODRAFT_62884</name>
</gene>
<dbReference type="GO" id="GO:0006357">
    <property type="term" value="P:regulation of transcription by RNA polymerase II"/>
    <property type="evidence" value="ECO:0000318"/>
    <property type="project" value="GO_Central"/>
</dbReference>
<dbReference type="InParanoid" id="T1FX66"/>
<dbReference type="FunFam" id="3.30.160.60:FF:003469">
    <property type="entry name" value="Zinc finger protein"/>
    <property type="match status" value="1"/>
</dbReference>
<dbReference type="Gene3D" id="3.30.160.60">
    <property type="entry name" value="Classic Zinc Finger"/>
    <property type="match status" value="3"/>
</dbReference>
<comment type="subcellular location">
    <subcellularLocation>
        <location evidence="1">Nucleus</location>
    </subcellularLocation>
</comment>
<dbReference type="Pfam" id="PF00096">
    <property type="entry name" value="zf-C2H2"/>
    <property type="match status" value="2"/>
</dbReference>
<feature type="domain" description="C2H2-type" evidence="11">
    <location>
        <begin position="62"/>
        <end position="84"/>
    </location>
</feature>
<evidence type="ECO:0000256" key="8">
    <source>
        <dbReference type="ARBA" id="ARBA00023163"/>
    </source>
</evidence>
<evidence type="ECO:0000256" key="7">
    <source>
        <dbReference type="ARBA" id="ARBA00023125"/>
    </source>
</evidence>
<evidence type="ECO:0000313" key="13">
    <source>
        <dbReference type="EnsemblMetazoa" id="HelroP62884"/>
    </source>
</evidence>
<protein>
    <recommendedName>
        <fullName evidence="11">C2H2-type domain-containing protein</fullName>
    </recommendedName>
</protein>
<evidence type="ECO:0000256" key="3">
    <source>
        <dbReference type="ARBA" id="ARBA00022737"/>
    </source>
</evidence>
<dbReference type="GO" id="GO:0005694">
    <property type="term" value="C:chromosome"/>
    <property type="evidence" value="ECO:0000318"/>
    <property type="project" value="GO_Central"/>
</dbReference>
<evidence type="ECO:0000256" key="6">
    <source>
        <dbReference type="ARBA" id="ARBA00023015"/>
    </source>
</evidence>
<keyword evidence="5" id="KW-0862">Zinc</keyword>
<dbReference type="HOGENOM" id="CLU_002678_2_1_1"/>
<dbReference type="eggNOG" id="KOG1721">
    <property type="taxonomic scope" value="Eukaryota"/>
</dbReference>
<dbReference type="GO" id="GO:0008270">
    <property type="term" value="F:zinc ion binding"/>
    <property type="evidence" value="ECO:0007669"/>
    <property type="project" value="UniProtKB-KW"/>
</dbReference>
<evidence type="ECO:0000256" key="4">
    <source>
        <dbReference type="ARBA" id="ARBA00022771"/>
    </source>
</evidence>
<evidence type="ECO:0000259" key="11">
    <source>
        <dbReference type="PROSITE" id="PS50157"/>
    </source>
</evidence>
<dbReference type="Proteomes" id="UP000015101">
    <property type="component" value="Unassembled WGS sequence"/>
</dbReference>
<dbReference type="GeneID" id="20213414"/>
<dbReference type="EnsemblMetazoa" id="HelroT62884">
    <property type="protein sequence ID" value="HelroP62884"/>
    <property type="gene ID" value="HelroG62884"/>
</dbReference>
<keyword evidence="2" id="KW-0479">Metal-binding</keyword>
<reference evidence="13" key="3">
    <citation type="submission" date="2015-06" db="UniProtKB">
        <authorList>
            <consortium name="EnsemblMetazoa"/>
        </authorList>
    </citation>
    <scope>IDENTIFICATION</scope>
</reference>
<feature type="domain" description="C2H2-type" evidence="11">
    <location>
        <begin position="34"/>
        <end position="61"/>
    </location>
</feature>